<reference evidence="1" key="1">
    <citation type="submission" date="2021-06" db="EMBL/GenBank/DDBJ databases">
        <authorList>
            <person name="Kallberg Y."/>
            <person name="Tangrot J."/>
            <person name="Rosling A."/>
        </authorList>
    </citation>
    <scope>NUCLEOTIDE SEQUENCE</scope>
    <source>
        <strain evidence="1">28 12/20/2015</strain>
    </source>
</reference>
<sequence length="40" mass="4288">DGGDKCPLLLGGIWIWAVGSGSSWMFNSWVEMVSSKSLEG</sequence>
<organism evidence="1 2">
    <name type="scientific">Cetraspora pellucida</name>
    <dbReference type="NCBI Taxonomy" id="1433469"/>
    <lineage>
        <taxon>Eukaryota</taxon>
        <taxon>Fungi</taxon>
        <taxon>Fungi incertae sedis</taxon>
        <taxon>Mucoromycota</taxon>
        <taxon>Glomeromycotina</taxon>
        <taxon>Glomeromycetes</taxon>
        <taxon>Diversisporales</taxon>
        <taxon>Gigasporaceae</taxon>
        <taxon>Cetraspora</taxon>
    </lineage>
</organism>
<name>A0ACA9R496_9GLOM</name>
<evidence type="ECO:0000313" key="1">
    <source>
        <dbReference type="EMBL" id="CAG8776184.1"/>
    </source>
</evidence>
<feature type="non-terminal residue" evidence="1">
    <location>
        <position position="40"/>
    </location>
</feature>
<accession>A0ACA9R496</accession>
<proteinExistence type="predicted"/>
<dbReference type="EMBL" id="CAJVPW010057251">
    <property type="protein sequence ID" value="CAG8776184.1"/>
    <property type="molecule type" value="Genomic_DNA"/>
</dbReference>
<comment type="caution">
    <text evidence="1">The sequence shown here is derived from an EMBL/GenBank/DDBJ whole genome shotgun (WGS) entry which is preliminary data.</text>
</comment>
<protein>
    <submittedName>
        <fullName evidence="1">9511_t:CDS:1</fullName>
    </submittedName>
</protein>
<dbReference type="Proteomes" id="UP000789366">
    <property type="component" value="Unassembled WGS sequence"/>
</dbReference>
<keyword evidence="2" id="KW-1185">Reference proteome</keyword>
<gene>
    <name evidence="1" type="ORF">SPELUC_LOCUS16076</name>
</gene>
<evidence type="ECO:0000313" key="2">
    <source>
        <dbReference type="Proteomes" id="UP000789366"/>
    </source>
</evidence>
<feature type="non-terminal residue" evidence="1">
    <location>
        <position position="1"/>
    </location>
</feature>